<keyword evidence="2" id="KW-0472">Membrane</keyword>
<comment type="caution">
    <text evidence="3">The sequence shown here is derived from an EMBL/GenBank/DDBJ whole genome shotgun (WGS) entry which is preliminary data.</text>
</comment>
<name>A0ABV9CM54_9ACTN</name>
<dbReference type="EMBL" id="JBHSFP010000020">
    <property type="protein sequence ID" value="MFC4534171.1"/>
    <property type="molecule type" value="Genomic_DNA"/>
</dbReference>
<proteinExistence type="predicted"/>
<sequence>MRESGSRGLVLVPAAFLIAALGMVFVPRWVYDALWESEVESHSENALTRYAEQAGRLLHDDPAGDSRRGARGARVLRYERPARDSLVVSTAVTVEAGMFFCTSMAVRCYDVSFTGAGTSGRRPTLKKVPGCDQESQGPAIPGPS</sequence>
<gene>
    <name evidence="3" type="ORF">ACFO60_25705</name>
</gene>
<dbReference type="RefSeq" id="WP_380844335.1">
    <property type="nucleotide sequence ID" value="NZ_JBHSFP010000020.1"/>
</dbReference>
<organism evidence="3 4">
    <name type="scientific">Sphaerisporangium dianthi</name>
    <dbReference type="NCBI Taxonomy" id="1436120"/>
    <lineage>
        <taxon>Bacteria</taxon>
        <taxon>Bacillati</taxon>
        <taxon>Actinomycetota</taxon>
        <taxon>Actinomycetes</taxon>
        <taxon>Streptosporangiales</taxon>
        <taxon>Streptosporangiaceae</taxon>
        <taxon>Sphaerisporangium</taxon>
    </lineage>
</organism>
<feature type="region of interest" description="Disordered" evidence="1">
    <location>
        <begin position="119"/>
        <end position="144"/>
    </location>
</feature>
<evidence type="ECO:0000313" key="3">
    <source>
        <dbReference type="EMBL" id="MFC4534171.1"/>
    </source>
</evidence>
<evidence type="ECO:0000313" key="4">
    <source>
        <dbReference type="Proteomes" id="UP001596004"/>
    </source>
</evidence>
<keyword evidence="2" id="KW-0812">Transmembrane</keyword>
<reference evidence="4" key="1">
    <citation type="journal article" date="2019" name="Int. J. Syst. Evol. Microbiol.">
        <title>The Global Catalogue of Microorganisms (GCM) 10K type strain sequencing project: providing services to taxonomists for standard genome sequencing and annotation.</title>
        <authorList>
            <consortium name="The Broad Institute Genomics Platform"/>
            <consortium name="The Broad Institute Genome Sequencing Center for Infectious Disease"/>
            <person name="Wu L."/>
            <person name="Ma J."/>
        </authorList>
    </citation>
    <scope>NUCLEOTIDE SEQUENCE [LARGE SCALE GENOMIC DNA]</scope>
    <source>
        <strain evidence="4">CGMCC 4.7132</strain>
    </source>
</reference>
<protein>
    <submittedName>
        <fullName evidence="3">Uncharacterized protein</fullName>
    </submittedName>
</protein>
<evidence type="ECO:0000256" key="2">
    <source>
        <dbReference type="SAM" id="Phobius"/>
    </source>
</evidence>
<evidence type="ECO:0000256" key="1">
    <source>
        <dbReference type="SAM" id="MobiDB-lite"/>
    </source>
</evidence>
<accession>A0ABV9CM54</accession>
<dbReference type="Proteomes" id="UP001596004">
    <property type="component" value="Unassembled WGS sequence"/>
</dbReference>
<feature type="transmembrane region" description="Helical" evidence="2">
    <location>
        <begin position="9"/>
        <end position="31"/>
    </location>
</feature>
<keyword evidence="2" id="KW-1133">Transmembrane helix</keyword>
<keyword evidence="4" id="KW-1185">Reference proteome</keyword>